<dbReference type="GO" id="GO:0005840">
    <property type="term" value="C:ribosome"/>
    <property type="evidence" value="ECO:0007669"/>
    <property type="project" value="UniProtKB-KW"/>
</dbReference>
<keyword evidence="2 8" id="KW-0963">Cytoplasm</keyword>
<feature type="domain" description="Radical SAM core" evidence="11">
    <location>
        <begin position="151"/>
        <end position="380"/>
    </location>
</feature>
<keyword evidence="3 8" id="KW-0808">Transferase</keyword>
<dbReference type="GO" id="GO:0005829">
    <property type="term" value="C:cytosol"/>
    <property type="evidence" value="ECO:0007669"/>
    <property type="project" value="TreeGrafter"/>
</dbReference>
<dbReference type="InterPro" id="IPR038135">
    <property type="entry name" value="Methylthiotransferase_N_sf"/>
</dbReference>
<feature type="binding site" evidence="8">
    <location>
        <position position="46"/>
    </location>
    <ligand>
        <name>[4Fe-4S] cluster</name>
        <dbReference type="ChEBI" id="CHEBI:49883"/>
        <label>1</label>
    </ligand>
</feature>
<sequence>MITSVITLGCPKNLVDSEIILGNLAQSGFLLTDSVDNAHLVIINTCAFIKPAVLEAKEKIREVLRKKRSGMIQKVFVVGCLVQRYKQELEKEFPEVDAFLGIDYLAKVCAIAKGLPKADKKTYVRTPRSLSLSLSAKSGHTLRVAEPRLVSTPRHYAYLKIADGCDNRCSYCLLPSIRGRFRSREIEDIISEARMLAKSGVKELILVAQDTTFYGQDLYHRPMLVQLLKQLNRIQSIIWIRLLYTHPAHFTDELIETIAELPRVAKYIDLPLQHISDRLLAQMNRQVNRRNIEELIEKLRKIDGLTLRTSFIVGFPSETDKDFAELLDFIRQQEFDHLGCFTYYREKGSLAYSFRNQIPEKVKIERFNTLMKLQKSISQRRLFRLKGQRVRVLIDTFARRKGYNCVGRTEGNAPEIDGLVYIKGRGIEPGNFITAKVINSSDYDLYAVKV</sequence>
<dbReference type="Gene3D" id="3.80.30.20">
    <property type="entry name" value="tm_1862 like domain"/>
    <property type="match status" value="1"/>
</dbReference>
<dbReference type="Pfam" id="PF18693">
    <property type="entry name" value="TRAM_2"/>
    <property type="match status" value="1"/>
</dbReference>
<dbReference type="SFLD" id="SFLDF00274">
    <property type="entry name" value="ribosomal_protein_S12_methylth"/>
    <property type="match status" value="1"/>
</dbReference>
<evidence type="ECO:0000256" key="3">
    <source>
        <dbReference type="ARBA" id="ARBA00022679"/>
    </source>
</evidence>
<feature type="binding site" evidence="8">
    <location>
        <position position="172"/>
    </location>
    <ligand>
        <name>[4Fe-4S] cluster</name>
        <dbReference type="ChEBI" id="CHEBI:49883"/>
        <label>2</label>
        <note>4Fe-4S-S-AdoMet</note>
    </ligand>
</feature>
<dbReference type="GO" id="GO:0103039">
    <property type="term" value="F:protein methylthiotransferase activity"/>
    <property type="evidence" value="ECO:0007669"/>
    <property type="project" value="UniProtKB-EC"/>
</dbReference>
<evidence type="ECO:0000259" key="10">
    <source>
        <dbReference type="PROSITE" id="PS51449"/>
    </source>
</evidence>
<organism evidence="12">
    <name type="scientific">candidate division WOR-3 bacterium</name>
    <dbReference type="NCBI Taxonomy" id="2052148"/>
    <lineage>
        <taxon>Bacteria</taxon>
        <taxon>Bacteria division WOR-3</taxon>
    </lineage>
</organism>
<dbReference type="SFLD" id="SFLDS00029">
    <property type="entry name" value="Radical_SAM"/>
    <property type="match status" value="1"/>
</dbReference>
<dbReference type="GO" id="GO:0035599">
    <property type="term" value="F:aspartic acid methylthiotransferase activity"/>
    <property type="evidence" value="ECO:0007669"/>
    <property type="project" value="TreeGrafter"/>
</dbReference>
<dbReference type="Gene3D" id="3.40.50.12160">
    <property type="entry name" value="Methylthiotransferase, N-terminal domain"/>
    <property type="match status" value="1"/>
</dbReference>
<dbReference type="InterPro" id="IPR020612">
    <property type="entry name" value="Methylthiotransferase_CS"/>
</dbReference>
<dbReference type="InterPro" id="IPR005839">
    <property type="entry name" value="Methylthiotransferase"/>
</dbReference>
<feature type="binding site" evidence="8">
    <location>
        <position position="80"/>
    </location>
    <ligand>
        <name>[4Fe-4S] cluster</name>
        <dbReference type="ChEBI" id="CHEBI:49883"/>
        <label>1</label>
    </ligand>
</feature>
<keyword evidence="6 8" id="KW-0408">Iron</keyword>
<comment type="similarity">
    <text evidence="8">Belongs to the methylthiotransferase family. RimO subfamily.</text>
</comment>
<dbReference type="FunFam" id="3.80.30.20:FF:000001">
    <property type="entry name" value="tRNA-2-methylthio-N(6)-dimethylallyladenosine synthase 2"/>
    <property type="match status" value="1"/>
</dbReference>
<evidence type="ECO:0000256" key="7">
    <source>
        <dbReference type="ARBA" id="ARBA00023014"/>
    </source>
</evidence>
<dbReference type="PANTHER" id="PTHR43837:SF1">
    <property type="entry name" value="RIBOSOMAL PROTEIN US12 METHYLTHIOTRANSFERASE RIMO"/>
    <property type="match status" value="1"/>
</dbReference>
<dbReference type="SFLD" id="SFLDG01082">
    <property type="entry name" value="B12-binding_domain_containing"/>
    <property type="match status" value="1"/>
</dbReference>
<dbReference type="NCBIfam" id="TIGR00089">
    <property type="entry name" value="MiaB/RimO family radical SAM methylthiotransferase"/>
    <property type="match status" value="1"/>
</dbReference>
<dbReference type="InterPro" id="IPR006638">
    <property type="entry name" value="Elp3/MiaA/NifB-like_rSAM"/>
</dbReference>
<feature type="binding site" evidence="8">
    <location>
        <position position="10"/>
    </location>
    <ligand>
        <name>[4Fe-4S] cluster</name>
        <dbReference type="ChEBI" id="CHEBI:49883"/>
        <label>1</label>
    </ligand>
</feature>
<evidence type="ECO:0000313" key="12">
    <source>
        <dbReference type="EMBL" id="HHS52653.1"/>
    </source>
</evidence>
<evidence type="ECO:0000256" key="2">
    <source>
        <dbReference type="ARBA" id="ARBA00022490"/>
    </source>
</evidence>
<dbReference type="GO" id="GO:0006400">
    <property type="term" value="P:tRNA modification"/>
    <property type="evidence" value="ECO:0007669"/>
    <property type="project" value="InterPro"/>
</dbReference>
<evidence type="ECO:0000256" key="4">
    <source>
        <dbReference type="ARBA" id="ARBA00022691"/>
    </source>
</evidence>
<dbReference type="GO" id="GO:0046872">
    <property type="term" value="F:metal ion binding"/>
    <property type="evidence" value="ECO:0007669"/>
    <property type="project" value="UniProtKB-KW"/>
</dbReference>
<protein>
    <recommendedName>
        <fullName evidence="8">Ribosomal protein uS12 methylthiotransferase RimO</fullName>
        <shortName evidence="8">uS12 MTTase</shortName>
        <shortName evidence="8">uS12 methylthiotransferase</shortName>
        <ecNumber evidence="8">2.8.4.4</ecNumber>
    </recommendedName>
    <alternativeName>
        <fullName evidence="8">Ribosomal protein uS12 (aspartate-C(3))-methylthiotransferase</fullName>
    </alternativeName>
    <alternativeName>
        <fullName evidence="8">Ribosome maturation factor RimO</fullName>
    </alternativeName>
</protein>
<dbReference type="PROSITE" id="PS51449">
    <property type="entry name" value="MTTASE_N"/>
    <property type="match status" value="1"/>
</dbReference>
<dbReference type="InterPro" id="IPR007197">
    <property type="entry name" value="rSAM"/>
</dbReference>
<dbReference type="PROSITE" id="PS51918">
    <property type="entry name" value="RADICAL_SAM"/>
    <property type="match status" value="1"/>
</dbReference>
<dbReference type="Pfam" id="PF00919">
    <property type="entry name" value="UPF0004"/>
    <property type="match status" value="1"/>
</dbReference>
<dbReference type="Gene3D" id="2.40.50.140">
    <property type="entry name" value="Nucleic acid-binding proteins"/>
    <property type="match status" value="1"/>
</dbReference>
<dbReference type="GO" id="GO:0051539">
    <property type="term" value="F:4 iron, 4 sulfur cluster binding"/>
    <property type="evidence" value="ECO:0007669"/>
    <property type="project" value="UniProtKB-UniRule"/>
</dbReference>
<dbReference type="InterPro" id="IPR023404">
    <property type="entry name" value="rSAM_horseshoe"/>
</dbReference>
<dbReference type="PROSITE" id="PS01278">
    <property type="entry name" value="MTTASE_RADICAL"/>
    <property type="match status" value="1"/>
</dbReference>
<proteinExistence type="inferred from homology"/>
<dbReference type="PROSITE" id="PS50926">
    <property type="entry name" value="TRAM"/>
    <property type="match status" value="1"/>
</dbReference>
<comment type="subcellular location">
    <subcellularLocation>
        <location evidence="8">Cytoplasm</location>
    </subcellularLocation>
</comment>
<gene>
    <name evidence="8 12" type="primary">rimO</name>
    <name evidence="12" type="ORF">ENW73_07305</name>
</gene>
<keyword evidence="7 8" id="KW-0411">Iron-sulfur</keyword>
<dbReference type="InterPro" id="IPR002792">
    <property type="entry name" value="TRAM_dom"/>
</dbReference>
<evidence type="ECO:0000256" key="5">
    <source>
        <dbReference type="ARBA" id="ARBA00022723"/>
    </source>
</evidence>
<dbReference type="PANTHER" id="PTHR43837">
    <property type="entry name" value="RIBOSOMAL PROTEIN S12 METHYLTHIOTRANSFERASE RIMO"/>
    <property type="match status" value="1"/>
</dbReference>
<reference evidence="12" key="1">
    <citation type="journal article" date="2020" name="mSystems">
        <title>Genome- and Community-Level Interaction Insights into Carbon Utilization and Element Cycling Functions of Hydrothermarchaeota in Hydrothermal Sediment.</title>
        <authorList>
            <person name="Zhou Z."/>
            <person name="Liu Y."/>
            <person name="Xu W."/>
            <person name="Pan J."/>
            <person name="Luo Z.H."/>
            <person name="Li M."/>
        </authorList>
    </citation>
    <scope>NUCLEOTIDE SEQUENCE [LARGE SCALE GENOMIC DNA]</scope>
    <source>
        <strain evidence="12">SpSt-876</strain>
    </source>
</reference>
<dbReference type="InterPro" id="IPR058240">
    <property type="entry name" value="rSAM_sf"/>
</dbReference>
<dbReference type="EMBL" id="DTLI01000173">
    <property type="protein sequence ID" value="HHS52653.1"/>
    <property type="molecule type" value="Genomic_DNA"/>
</dbReference>
<feature type="domain" description="TRAM" evidence="9">
    <location>
        <begin position="383"/>
        <end position="450"/>
    </location>
</feature>
<accession>A0A7C6AA82</accession>
<dbReference type="CDD" id="cd01335">
    <property type="entry name" value="Radical_SAM"/>
    <property type="match status" value="1"/>
</dbReference>
<keyword evidence="12" id="KW-0687">Ribonucleoprotein</keyword>
<feature type="binding site" evidence="8">
    <location>
        <position position="165"/>
    </location>
    <ligand>
        <name>[4Fe-4S] cluster</name>
        <dbReference type="ChEBI" id="CHEBI:49883"/>
        <label>2</label>
        <note>4Fe-4S-S-AdoMet</note>
    </ligand>
</feature>
<feature type="binding site" evidence="8">
    <location>
        <position position="169"/>
    </location>
    <ligand>
        <name>[4Fe-4S] cluster</name>
        <dbReference type="ChEBI" id="CHEBI:49883"/>
        <label>2</label>
        <note>4Fe-4S-S-AdoMet</note>
    </ligand>
</feature>
<keyword evidence="1 8" id="KW-0004">4Fe-4S</keyword>
<evidence type="ECO:0000256" key="8">
    <source>
        <dbReference type="HAMAP-Rule" id="MF_01865"/>
    </source>
</evidence>
<dbReference type="NCBIfam" id="TIGR01125">
    <property type="entry name" value="30S ribosomal protein S12 methylthiotransferase RimO"/>
    <property type="match status" value="1"/>
</dbReference>
<feature type="domain" description="MTTase N-terminal" evidence="10">
    <location>
        <begin position="1"/>
        <end position="116"/>
    </location>
</feature>
<dbReference type="SFLD" id="SFLDG01061">
    <property type="entry name" value="methylthiotransferase"/>
    <property type="match status" value="1"/>
</dbReference>
<dbReference type="InterPro" id="IPR005840">
    <property type="entry name" value="Ribosomal_uS12_MeSTrfase_RimO"/>
</dbReference>
<dbReference type="EC" id="2.8.4.4" evidence="8"/>
<comment type="catalytic activity">
    <reaction evidence="8">
        <text>L-aspartate(89)-[ribosomal protein uS12]-hydrogen + (sulfur carrier)-SH + AH2 + 2 S-adenosyl-L-methionine = 3-methylsulfanyl-L-aspartate(89)-[ribosomal protein uS12]-hydrogen + (sulfur carrier)-H + 5'-deoxyadenosine + L-methionine + A + S-adenosyl-L-homocysteine + 2 H(+)</text>
        <dbReference type="Rhea" id="RHEA:37087"/>
        <dbReference type="Rhea" id="RHEA-COMP:10460"/>
        <dbReference type="Rhea" id="RHEA-COMP:10461"/>
        <dbReference type="Rhea" id="RHEA-COMP:14737"/>
        <dbReference type="Rhea" id="RHEA-COMP:14739"/>
        <dbReference type="ChEBI" id="CHEBI:13193"/>
        <dbReference type="ChEBI" id="CHEBI:15378"/>
        <dbReference type="ChEBI" id="CHEBI:17319"/>
        <dbReference type="ChEBI" id="CHEBI:17499"/>
        <dbReference type="ChEBI" id="CHEBI:29917"/>
        <dbReference type="ChEBI" id="CHEBI:29961"/>
        <dbReference type="ChEBI" id="CHEBI:57844"/>
        <dbReference type="ChEBI" id="CHEBI:57856"/>
        <dbReference type="ChEBI" id="CHEBI:59789"/>
        <dbReference type="ChEBI" id="CHEBI:64428"/>
        <dbReference type="ChEBI" id="CHEBI:73599"/>
        <dbReference type="EC" id="2.8.4.4"/>
    </reaction>
</comment>
<dbReference type="AlphaFoldDB" id="A0A7C6AA82"/>
<dbReference type="SMART" id="SM00729">
    <property type="entry name" value="Elp3"/>
    <property type="match status" value="1"/>
</dbReference>
<keyword evidence="4 8" id="KW-0949">S-adenosyl-L-methionine</keyword>
<dbReference type="SUPFAM" id="SSF102114">
    <property type="entry name" value="Radical SAM enzymes"/>
    <property type="match status" value="1"/>
</dbReference>
<comment type="cofactor">
    <cofactor evidence="8">
        <name>[4Fe-4S] cluster</name>
        <dbReference type="ChEBI" id="CHEBI:49883"/>
    </cofactor>
    <text evidence="8">Binds 2 [4Fe-4S] clusters. One cluster is coordinated with 3 cysteines and an exchangeable S-adenosyl-L-methionine.</text>
</comment>
<dbReference type="HAMAP" id="MF_01865">
    <property type="entry name" value="MTTase_RimO"/>
    <property type="match status" value="1"/>
</dbReference>
<keyword evidence="12" id="KW-0689">Ribosomal protein</keyword>
<dbReference type="InterPro" id="IPR013848">
    <property type="entry name" value="Methylthiotransferase_N"/>
</dbReference>
<dbReference type="InterPro" id="IPR012340">
    <property type="entry name" value="NA-bd_OB-fold"/>
</dbReference>
<keyword evidence="5 8" id="KW-0479">Metal-binding</keyword>
<evidence type="ECO:0000259" key="11">
    <source>
        <dbReference type="PROSITE" id="PS51918"/>
    </source>
</evidence>
<evidence type="ECO:0000256" key="6">
    <source>
        <dbReference type="ARBA" id="ARBA00023004"/>
    </source>
</evidence>
<comment type="function">
    <text evidence="8">Catalyzes the methylthiolation of an aspartic acid residue of ribosomal protein uS12.</text>
</comment>
<comment type="caution">
    <text evidence="12">The sequence shown here is derived from an EMBL/GenBank/DDBJ whole genome shotgun (WGS) entry which is preliminary data.</text>
</comment>
<evidence type="ECO:0000259" key="9">
    <source>
        <dbReference type="PROSITE" id="PS50926"/>
    </source>
</evidence>
<dbReference type="Pfam" id="PF04055">
    <property type="entry name" value="Radical_SAM"/>
    <property type="match status" value="1"/>
</dbReference>
<name>A0A7C6AA82_UNCW3</name>
<evidence type="ECO:0000256" key="1">
    <source>
        <dbReference type="ARBA" id="ARBA00022485"/>
    </source>
</evidence>